<dbReference type="GeneID" id="80896088"/>
<dbReference type="AlphaFoldDB" id="A0A9W8QK63"/>
<feature type="compositionally biased region" description="Low complexity" evidence="1">
    <location>
        <begin position="1"/>
        <end position="17"/>
    </location>
</feature>
<gene>
    <name evidence="3" type="ORF">LMH87_008929</name>
</gene>
<keyword evidence="2" id="KW-1133">Transmembrane helix</keyword>
<reference evidence="3" key="1">
    <citation type="journal article" date="2023" name="Access Microbiol">
        <title>De-novo genome assembly for Akanthomyces muscarius, a biocontrol agent of insect agricultural pests.</title>
        <authorList>
            <person name="Erdos Z."/>
            <person name="Studholme D.J."/>
            <person name="Raymond B."/>
            <person name="Sharma M."/>
        </authorList>
    </citation>
    <scope>NUCLEOTIDE SEQUENCE</scope>
    <source>
        <strain evidence="3">Ve6</strain>
    </source>
</reference>
<dbReference type="RefSeq" id="XP_056056769.1">
    <property type="nucleotide sequence ID" value="XM_056202180.1"/>
</dbReference>
<dbReference type="PANTHER" id="PTHR37919:SF2">
    <property type="entry name" value="EXPERA DOMAIN-CONTAINING PROTEIN"/>
    <property type="match status" value="1"/>
</dbReference>
<name>A0A9W8QK63_AKAMU</name>
<keyword evidence="4" id="KW-1185">Reference proteome</keyword>
<evidence type="ECO:0000313" key="3">
    <source>
        <dbReference type="EMBL" id="KAJ4158402.1"/>
    </source>
</evidence>
<proteinExistence type="predicted"/>
<evidence type="ECO:0000313" key="4">
    <source>
        <dbReference type="Proteomes" id="UP001144673"/>
    </source>
</evidence>
<feature type="transmembrane region" description="Helical" evidence="2">
    <location>
        <begin position="179"/>
        <end position="198"/>
    </location>
</feature>
<feature type="compositionally biased region" description="Low complexity" evidence="1">
    <location>
        <begin position="28"/>
        <end position="40"/>
    </location>
</feature>
<feature type="compositionally biased region" description="Low complexity" evidence="1">
    <location>
        <begin position="47"/>
        <end position="62"/>
    </location>
</feature>
<evidence type="ECO:0000256" key="2">
    <source>
        <dbReference type="SAM" id="Phobius"/>
    </source>
</evidence>
<organism evidence="3 4">
    <name type="scientific">Akanthomyces muscarius</name>
    <name type="common">Entomopathogenic fungus</name>
    <name type="synonym">Lecanicillium muscarium</name>
    <dbReference type="NCBI Taxonomy" id="2231603"/>
    <lineage>
        <taxon>Eukaryota</taxon>
        <taxon>Fungi</taxon>
        <taxon>Dikarya</taxon>
        <taxon>Ascomycota</taxon>
        <taxon>Pezizomycotina</taxon>
        <taxon>Sordariomycetes</taxon>
        <taxon>Hypocreomycetidae</taxon>
        <taxon>Hypocreales</taxon>
        <taxon>Cordycipitaceae</taxon>
        <taxon>Akanthomyces</taxon>
    </lineage>
</organism>
<protein>
    <recommendedName>
        <fullName evidence="5">C6 transcription factor</fullName>
    </recommendedName>
</protein>
<feature type="region of interest" description="Disordered" evidence="1">
    <location>
        <begin position="1"/>
        <end position="64"/>
    </location>
</feature>
<evidence type="ECO:0008006" key="5">
    <source>
        <dbReference type="Google" id="ProtNLM"/>
    </source>
</evidence>
<keyword evidence="2" id="KW-0812">Transmembrane</keyword>
<dbReference type="EMBL" id="JAJHUN010000006">
    <property type="protein sequence ID" value="KAJ4158402.1"/>
    <property type="molecule type" value="Genomic_DNA"/>
</dbReference>
<comment type="caution">
    <text evidence="3">The sequence shown here is derived from an EMBL/GenBank/DDBJ whole genome shotgun (WGS) entry which is preliminary data.</text>
</comment>
<feature type="compositionally biased region" description="Pro residues" evidence="1">
    <location>
        <begin position="18"/>
        <end position="27"/>
    </location>
</feature>
<accession>A0A9W8QK63</accession>
<sequence length="256" mass="27446">MVSTRSSSSRAGSAAPETPAPATPSSPPRAAVTKRTPAAASRRRSLSRPAASSSSSSSLASPGGWSHAPDAPTLFWLGVSLPLVIWDTVYVLGRPHTMEHGWLHWPLWSPYKLYGEVDHVYGWKAFHAKSGFTAAQGALNAVETLMYLAYAWAFFTKAVDGGGGAGGRRAITGRCGAQAVLIGFSAAVMTLSKTILYWLNEYYSGFDNIGHNDLVSLVFLWIIPNGAWLVGSTWMIYSLGSDILRGIETASHVKTE</sequence>
<dbReference type="KEGG" id="amus:LMH87_008929"/>
<evidence type="ECO:0000256" key="1">
    <source>
        <dbReference type="SAM" id="MobiDB-lite"/>
    </source>
</evidence>
<dbReference type="Proteomes" id="UP001144673">
    <property type="component" value="Unassembled WGS sequence"/>
</dbReference>
<feature type="transmembrane region" description="Helical" evidence="2">
    <location>
        <begin position="218"/>
        <end position="237"/>
    </location>
</feature>
<keyword evidence="2" id="KW-0472">Membrane</keyword>
<dbReference type="PANTHER" id="PTHR37919">
    <property type="entry name" value="PROTEIN CBG05606"/>
    <property type="match status" value="1"/>
</dbReference>